<feature type="compositionally biased region" description="Polar residues" evidence="2">
    <location>
        <begin position="226"/>
        <end position="236"/>
    </location>
</feature>
<evidence type="ECO:0000256" key="1">
    <source>
        <dbReference type="ARBA" id="ARBA00022786"/>
    </source>
</evidence>
<dbReference type="Proteomes" id="UP000694845">
    <property type="component" value="Unplaced"/>
</dbReference>
<keyword evidence="4" id="KW-1185">Reference proteome</keyword>
<evidence type="ECO:0000313" key="7">
    <source>
        <dbReference type="RefSeq" id="XP_022107382.1"/>
    </source>
</evidence>
<feature type="region of interest" description="Disordered" evidence="2">
    <location>
        <begin position="864"/>
        <end position="894"/>
    </location>
</feature>
<sequence>MEDLPIERGICASRVRSYTEGAIQRTWKSRPDRLPRAGKGTVYKSVSSVQLIKNSSNEEDEPSLTSPLCKSCDQFQGGITNRPLGKKFVSSVNIALAKPQLPPKSLLPHHVCLSYPQKDSQDTGLSTVLPVLKMGNGDPTSDIKTEAKLLNDSSNSVADSKEKEPTGSHQDENNLPWEASEEFPHIPVLVRIKQFEKQTGALNNRSFSPQRWKRKGRPNCKKSFGSVHSSPPLSRRSSVEEKVMVRNSRNSSPAIVHLQNEVENLNKFQDRAQEEPPDNKTFKPVAAIPVSLPTIIVTSPHVSGEQGSTTQSAGVQVDAIDELESVTVQCNVSEEAHSVDKPVINIAESVDSLPENDQSGPSSTICQETEVGQERTHCDTQGDMCQSEHCQERRVNESTEVLLDSEKVSSQPICVSARCNKTEYVCDTTASSHVEDIDSAVSDKDTNECAVSKCDTSELDLTRNGQSCDCTATDTDSRDHPESVPHVDTFALDPVSEIGRNLEDDSTERKIHLASVEATSASEEPSGKHLNDSSSDCQPFQHLPIPCGSTGFPEDLSPELQILSPEEEVPDDIQCNISNPLLQCVTAPTNRCQSDEGLQELHRIQPLIDEIFKVGNVMDTDIYSQRCSQQLGECGSESEVLEIAVARDGLAPRRLSGDSSPCLSDCYSSSASDEESLMSDGMTPLDFSNSANSDCSIRISQEVSRTEGTDLLVCQESTCTSQTEEPSDTDSGEDTDDSLALMSESESSDSLDCTREVLASNQIPDLSSSLGACGGVLPLGKSESATQLSADRITFSRHLSALTEGQHGRDSSSSFDSQLNADQKLFLSKVNHLMDLVQNLHHPSPVRMSVPSSNVDKCMAVAQREGQSLPSDMKAVSAPPTQKDSELPTASRNQPVVELKVTGKCDFKPRRHTGRKKYIDPDKVSHFQYLILQSPLVLSDPEDSDSDESDVELNEFGEVKQDYPLGRLPDYIVAQIFRNLGTRDLAALKCACKDFKWLIERFDIKGLDSRWSEELLYREDPCMQCGKIRDPRGDVSLCRWHPKIYYKNGEIGRRYWTCCFSGEEDAPGCDITVHDNRWSGSHSRLCKVARSWRQYWRSYPMDN</sequence>
<feature type="compositionally biased region" description="Basic and acidic residues" evidence="2">
    <location>
        <begin position="159"/>
        <end position="172"/>
    </location>
</feature>
<dbReference type="SUPFAM" id="SSF81383">
    <property type="entry name" value="F-box domain"/>
    <property type="match status" value="1"/>
</dbReference>
<feature type="region of interest" description="Disordered" evidence="2">
    <location>
        <begin position="150"/>
        <end position="179"/>
    </location>
</feature>
<dbReference type="KEGG" id="aplc:110988318"/>
<dbReference type="InterPro" id="IPR036047">
    <property type="entry name" value="F-box-like_dom_sf"/>
</dbReference>
<dbReference type="PROSITE" id="PS50181">
    <property type="entry name" value="FBOX"/>
    <property type="match status" value="1"/>
</dbReference>
<feature type="compositionally biased region" description="Basic residues" evidence="2">
    <location>
        <begin position="211"/>
        <end position="220"/>
    </location>
</feature>
<dbReference type="RefSeq" id="XP_022107380.1">
    <property type="nucleotide sequence ID" value="XM_022251688.1"/>
</dbReference>
<evidence type="ECO:0000256" key="2">
    <source>
        <dbReference type="SAM" id="MobiDB-lite"/>
    </source>
</evidence>
<dbReference type="InterPro" id="IPR039594">
    <property type="entry name" value="FBXO34/46"/>
</dbReference>
<feature type="region of interest" description="Disordered" evidence="2">
    <location>
        <begin position="517"/>
        <end position="536"/>
    </location>
</feature>
<evidence type="ECO:0000313" key="8">
    <source>
        <dbReference type="RefSeq" id="XP_022107383.1"/>
    </source>
</evidence>
<organism evidence="4 6">
    <name type="scientific">Acanthaster planci</name>
    <name type="common">Crown-of-thorns starfish</name>
    <dbReference type="NCBI Taxonomy" id="133434"/>
    <lineage>
        <taxon>Eukaryota</taxon>
        <taxon>Metazoa</taxon>
        <taxon>Echinodermata</taxon>
        <taxon>Eleutherozoa</taxon>
        <taxon>Asterozoa</taxon>
        <taxon>Asteroidea</taxon>
        <taxon>Valvatacea</taxon>
        <taxon>Valvatida</taxon>
        <taxon>Acanthasteridae</taxon>
        <taxon>Acanthaster</taxon>
    </lineage>
</organism>
<dbReference type="PANTHER" id="PTHR16271:SF9">
    <property type="entry name" value="F-BOX DOMAIN-CONTAINING PROTEIN"/>
    <property type="match status" value="1"/>
</dbReference>
<protein>
    <submittedName>
        <fullName evidence="5 6">Uncharacterized protein LOC110988318</fullName>
    </submittedName>
</protein>
<dbReference type="RefSeq" id="XP_022107381.1">
    <property type="nucleotide sequence ID" value="XM_022251689.1"/>
</dbReference>
<name>A0A8B7ZV38_ACAPL</name>
<dbReference type="AlphaFoldDB" id="A0A8B7ZV38"/>
<feature type="region of interest" description="Disordered" evidence="2">
    <location>
        <begin position="201"/>
        <end position="240"/>
    </location>
</feature>
<evidence type="ECO:0000313" key="4">
    <source>
        <dbReference type="Proteomes" id="UP000694845"/>
    </source>
</evidence>
<evidence type="ECO:0000313" key="6">
    <source>
        <dbReference type="RefSeq" id="XP_022107381.1"/>
    </source>
</evidence>
<dbReference type="InterPro" id="IPR001810">
    <property type="entry name" value="F-box_dom"/>
</dbReference>
<keyword evidence="1" id="KW-0833">Ubl conjugation pathway</keyword>
<dbReference type="GeneID" id="110988318"/>
<reference evidence="5 6" key="1">
    <citation type="submission" date="2025-04" db="UniProtKB">
        <authorList>
            <consortium name="RefSeq"/>
        </authorList>
    </citation>
    <scope>IDENTIFICATION</scope>
</reference>
<feature type="compositionally biased region" description="Acidic residues" evidence="2">
    <location>
        <begin position="725"/>
        <end position="737"/>
    </location>
</feature>
<accession>A0A8B7ZV38</accession>
<gene>
    <name evidence="5 6 7 8" type="primary">LOC110988318</name>
</gene>
<proteinExistence type="predicted"/>
<dbReference type="Pfam" id="PF00646">
    <property type="entry name" value="F-box"/>
    <property type="match status" value="1"/>
</dbReference>
<evidence type="ECO:0000259" key="3">
    <source>
        <dbReference type="PROSITE" id="PS50181"/>
    </source>
</evidence>
<dbReference type="PANTHER" id="PTHR16271">
    <property type="entry name" value="F-BOX ONLY PROTEIN 34/46 FAMILY MEMBER"/>
    <property type="match status" value="1"/>
</dbReference>
<dbReference type="OrthoDB" id="10052741at2759"/>
<dbReference type="RefSeq" id="XP_022107383.1">
    <property type="nucleotide sequence ID" value="XM_022251691.1"/>
</dbReference>
<evidence type="ECO:0000313" key="5">
    <source>
        <dbReference type="RefSeq" id="XP_022107380.1"/>
    </source>
</evidence>
<dbReference type="RefSeq" id="XP_022107382.1">
    <property type="nucleotide sequence ID" value="XM_022251690.1"/>
</dbReference>
<dbReference type="OMA" id="WRSYPMD"/>
<feature type="region of interest" description="Disordered" evidence="2">
    <location>
        <begin position="717"/>
        <end position="737"/>
    </location>
</feature>
<feature type="domain" description="F-box" evidence="3">
    <location>
        <begin position="962"/>
        <end position="1014"/>
    </location>
</feature>